<dbReference type="Proteomes" id="UP000078397">
    <property type="component" value="Unassembled WGS sequence"/>
</dbReference>
<dbReference type="GeneID" id="33937360"/>
<dbReference type="EMBL" id="LSBJ02000001">
    <property type="protein sequence ID" value="OWT43614.1"/>
    <property type="molecule type" value="Genomic_DNA"/>
</dbReference>
<name>A0A219ATL5_METCM</name>
<comment type="caution">
    <text evidence="1">The sequence shown here is derived from an EMBL/GenBank/DDBJ whole genome shotgun (WGS) entry which is preliminary data.</text>
</comment>
<evidence type="ECO:0000313" key="2">
    <source>
        <dbReference type="Proteomes" id="UP000078397"/>
    </source>
</evidence>
<accession>A0A219ATL5</accession>
<protein>
    <submittedName>
        <fullName evidence="1">Uncharacterized protein</fullName>
    </submittedName>
</protein>
<dbReference type="RefSeq" id="XP_022286019.1">
    <property type="nucleotide sequence ID" value="XM_022430237.1"/>
</dbReference>
<dbReference type="OrthoDB" id="5132647at2759"/>
<organism evidence="1 2">
    <name type="scientific">Pochonia chlamydosporia 170</name>
    <dbReference type="NCBI Taxonomy" id="1380566"/>
    <lineage>
        <taxon>Eukaryota</taxon>
        <taxon>Fungi</taxon>
        <taxon>Dikarya</taxon>
        <taxon>Ascomycota</taxon>
        <taxon>Pezizomycotina</taxon>
        <taxon>Sordariomycetes</taxon>
        <taxon>Hypocreomycetidae</taxon>
        <taxon>Hypocreales</taxon>
        <taxon>Clavicipitaceae</taxon>
        <taxon>Pochonia</taxon>
    </lineage>
</organism>
<sequence>MCSRYYRQYRCGHRAYAQPDYCEFATYNNHTKRWSMCPQGRSHTGVPDENLCGEVECYLADLKSRGWSCCNCGETGNRMDGCLGPPGGQMGDCPHYVCTRCSYTSFR</sequence>
<gene>
    <name evidence="1" type="ORF">VFPPC_18659</name>
</gene>
<keyword evidence="2" id="KW-1185">Reference proteome</keyword>
<evidence type="ECO:0000313" key="1">
    <source>
        <dbReference type="EMBL" id="OWT43614.1"/>
    </source>
</evidence>
<dbReference type="AlphaFoldDB" id="A0A219ATL5"/>
<reference evidence="1 2" key="1">
    <citation type="journal article" date="2016" name="PLoS Pathog.">
        <title>Biosynthesis of antibiotic leucinostatins in bio-control fungus Purpureocillium lilacinum and their inhibition on phytophthora revealed by genome mining.</title>
        <authorList>
            <person name="Wang G."/>
            <person name="Liu Z."/>
            <person name="Lin R."/>
            <person name="Li E."/>
            <person name="Mao Z."/>
            <person name="Ling J."/>
            <person name="Yang Y."/>
            <person name="Yin W.B."/>
            <person name="Xie B."/>
        </authorList>
    </citation>
    <scope>NUCLEOTIDE SEQUENCE [LARGE SCALE GENOMIC DNA]</scope>
    <source>
        <strain evidence="1">170</strain>
    </source>
</reference>
<dbReference type="KEGG" id="pchm:VFPPC_18659"/>
<proteinExistence type="predicted"/>